<evidence type="ECO:0000259" key="9">
    <source>
        <dbReference type="Pfam" id="PF00933"/>
    </source>
</evidence>
<feature type="domain" description="Glycoside hydrolase family 3 C-terminal" evidence="10">
    <location>
        <begin position="434"/>
        <end position="641"/>
    </location>
</feature>
<sequence length="643" mass="68320">MHSHPTFTKRTGALALLLALAGCSGGEPADNTLTDTTLIDSAAPENAHWAQSAELNRRVQALVSQMTLAEKVGQMTQAERRHATPEDVKNYHLGSILNGGGSFPGKNTRADWVQMIGAYQDAAGATRLGIPIIYGTDAVHGHSNVMGATIFPHNIGLGATRNPELAQEIGAATAREVAATGVSWTFAPTLCVTRDERWGRSYECFSESPELVAEFAGPLVAGLQGGPLDGATLKNDKIVATAKHWVADGGTSYGTGDENYAIDRGDTQVSDEELRKLHIAPYKPALDGGVGTVMISYSSVNGTKMHEHAELNNGVLKGELGFAGFTISDWEALKEIPAETNRERVVRAVNAGVDMVMEPEKWQQFITDLTAAVEAGEVSMARIDDAVSRILKVKLAAGLFEHPLPPLASDPQAGELLGHREHRELARQAVRESLVLLKNTGGLLPLAKNSKVFVAGTHADDIGLQSGGWTIEWQGKAGDITEGTTILEGIRAAASGEVTYSADGEGAAGHDVAIVVLGEQPYAEGVGDYREAPCELCKPLTLSDEQLAVLKKVQASGVPTAVVLVSGRPLLISEQLPQWQAFVAAWLPGSEGHGVADVLFGDYAPSGKLPVSWPRNLQQIPINVGDAQYDPLFPYGFGLTYQP</sequence>
<evidence type="ECO:0000256" key="2">
    <source>
        <dbReference type="ARBA" id="ARBA00005336"/>
    </source>
</evidence>
<keyword evidence="5 7" id="KW-0378">Hydrolase</keyword>
<dbReference type="Proteomes" id="UP001408594">
    <property type="component" value="Unassembled WGS sequence"/>
</dbReference>
<dbReference type="InterPro" id="IPR051915">
    <property type="entry name" value="Cellulose_Degrad_GH3"/>
</dbReference>
<dbReference type="InterPro" id="IPR036881">
    <property type="entry name" value="Glyco_hydro_3_C_sf"/>
</dbReference>
<dbReference type="PROSITE" id="PS00775">
    <property type="entry name" value="GLYCOSYL_HYDROL_F3"/>
    <property type="match status" value="1"/>
</dbReference>
<feature type="signal peptide" evidence="8">
    <location>
        <begin position="1"/>
        <end position="29"/>
    </location>
</feature>
<dbReference type="PRINTS" id="PR00133">
    <property type="entry name" value="GLHYDRLASE3"/>
</dbReference>
<dbReference type="Pfam" id="PF00933">
    <property type="entry name" value="Glyco_hydro_3"/>
    <property type="match status" value="1"/>
</dbReference>
<protein>
    <recommendedName>
        <fullName evidence="3">beta-glucosidase</fullName>
        <ecNumber evidence="3">3.2.1.21</ecNumber>
    </recommendedName>
</protein>
<comment type="caution">
    <text evidence="11">The sequence shown here is derived from an EMBL/GenBank/DDBJ whole genome shotgun (WGS) entry which is preliminary data.</text>
</comment>
<dbReference type="InterPro" id="IPR002772">
    <property type="entry name" value="Glyco_hydro_3_C"/>
</dbReference>
<dbReference type="Gene3D" id="3.40.50.1700">
    <property type="entry name" value="Glycoside hydrolase family 3 C-terminal domain"/>
    <property type="match status" value="1"/>
</dbReference>
<dbReference type="SUPFAM" id="SSF52279">
    <property type="entry name" value="Beta-D-glucan exohydrolase, C-terminal domain"/>
    <property type="match status" value="1"/>
</dbReference>
<dbReference type="SUPFAM" id="SSF51445">
    <property type="entry name" value="(Trans)glycosidases"/>
    <property type="match status" value="1"/>
</dbReference>
<evidence type="ECO:0000313" key="11">
    <source>
        <dbReference type="EMBL" id="GAA5524788.1"/>
    </source>
</evidence>
<evidence type="ECO:0000256" key="5">
    <source>
        <dbReference type="ARBA" id="ARBA00022801"/>
    </source>
</evidence>
<organism evidence="11 12">
    <name type="scientific">Microbulbifer aestuariivivens</name>
    <dbReference type="NCBI Taxonomy" id="1908308"/>
    <lineage>
        <taxon>Bacteria</taxon>
        <taxon>Pseudomonadati</taxon>
        <taxon>Pseudomonadota</taxon>
        <taxon>Gammaproteobacteria</taxon>
        <taxon>Cellvibrionales</taxon>
        <taxon>Microbulbiferaceae</taxon>
        <taxon>Microbulbifer</taxon>
    </lineage>
</organism>
<dbReference type="PANTHER" id="PTHR30620">
    <property type="entry name" value="PERIPLASMIC BETA-GLUCOSIDASE-RELATED"/>
    <property type="match status" value="1"/>
</dbReference>
<accession>A0ABP9WQB3</accession>
<comment type="similarity">
    <text evidence="2 7">Belongs to the glycosyl hydrolase 3 family.</text>
</comment>
<evidence type="ECO:0000256" key="8">
    <source>
        <dbReference type="SAM" id="SignalP"/>
    </source>
</evidence>
<evidence type="ECO:0000259" key="10">
    <source>
        <dbReference type="Pfam" id="PF01915"/>
    </source>
</evidence>
<dbReference type="RefSeq" id="WP_345549985.1">
    <property type="nucleotide sequence ID" value="NZ_BAABRT010000008.1"/>
</dbReference>
<keyword evidence="12" id="KW-1185">Reference proteome</keyword>
<dbReference type="InterPro" id="IPR001764">
    <property type="entry name" value="Glyco_hydro_3_N"/>
</dbReference>
<dbReference type="InterPro" id="IPR036962">
    <property type="entry name" value="Glyco_hydro_3_N_sf"/>
</dbReference>
<evidence type="ECO:0000256" key="6">
    <source>
        <dbReference type="ARBA" id="ARBA00023295"/>
    </source>
</evidence>
<evidence type="ECO:0000313" key="12">
    <source>
        <dbReference type="Proteomes" id="UP001408594"/>
    </source>
</evidence>
<name>A0ABP9WQB3_9GAMM</name>
<dbReference type="InterPro" id="IPR019800">
    <property type="entry name" value="Glyco_hydro_3_AS"/>
</dbReference>
<keyword evidence="4 8" id="KW-0732">Signal</keyword>
<dbReference type="InterPro" id="IPR017853">
    <property type="entry name" value="GH"/>
</dbReference>
<feature type="domain" description="Glycoside hydrolase family 3 N-terminal" evidence="9">
    <location>
        <begin position="67"/>
        <end position="393"/>
    </location>
</feature>
<feature type="chain" id="PRO_5046927072" description="beta-glucosidase" evidence="8">
    <location>
        <begin position="30"/>
        <end position="643"/>
    </location>
</feature>
<dbReference type="PANTHER" id="PTHR30620:SF16">
    <property type="entry name" value="LYSOSOMAL BETA GLUCOSIDASE"/>
    <property type="match status" value="1"/>
</dbReference>
<dbReference type="EC" id="3.2.1.21" evidence="3"/>
<proteinExistence type="inferred from homology"/>
<evidence type="ECO:0000256" key="3">
    <source>
        <dbReference type="ARBA" id="ARBA00012744"/>
    </source>
</evidence>
<gene>
    <name evidence="11" type="ORF">Maes01_01347</name>
</gene>
<dbReference type="EMBL" id="BAABRT010000008">
    <property type="protein sequence ID" value="GAA5524788.1"/>
    <property type="molecule type" value="Genomic_DNA"/>
</dbReference>
<evidence type="ECO:0000256" key="1">
    <source>
        <dbReference type="ARBA" id="ARBA00000448"/>
    </source>
</evidence>
<reference evidence="11 12" key="1">
    <citation type="submission" date="2024-02" db="EMBL/GenBank/DDBJ databases">
        <title>Microbulbifer aestuariivivens NBRC 112533.</title>
        <authorList>
            <person name="Ichikawa N."/>
            <person name="Katano-Makiyama Y."/>
            <person name="Hidaka K."/>
        </authorList>
    </citation>
    <scope>NUCLEOTIDE SEQUENCE [LARGE SCALE GENOMIC DNA]</scope>
    <source>
        <strain evidence="11 12">NBRC 112533</strain>
    </source>
</reference>
<comment type="catalytic activity">
    <reaction evidence="1">
        <text>Hydrolysis of terminal, non-reducing beta-D-glucosyl residues with release of beta-D-glucose.</text>
        <dbReference type="EC" id="3.2.1.21"/>
    </reaction>
</comment>
<dbReference type="Gene3D" id="3.20.20.300">
    <property type="entry name" value="Glycoside hydrolase, family 3, N-terminal domain"/>
    <property type="match status" value="1"/>
</dbReference>
<dbReference type="Pfam" id="PF01915">
    <property type="entry name" value="Glyco_hydro_3_C"/>
    <property type="match status" value="1"/>
</dbReference>
<keyword evidence="6 7" id="KW-0326">Glycosidase</keyword>
<evidence type="ECO:0000256" key="7">
    <source>
        <dbReference type="RuleBase" id="RU361161"/>
    </source>
</evidence>
<evidence type="ECO:0000256" key="4">
    <source>
        <dbReference type="ARBA" id="ARBA00022729"/>
    </source>
</evidence>